<keyword evidence="3" id="KW-1185">Reference proteome</keyword>
<dbReference type="Proteomes" id="UP000654947">
    <property type="component" value="Unassembled WGS sequence"/>
</dbReference>
<evidence type="ECO:0000313" key="2">
    <source>
        <dbReference type="EMBL" id="GHD33615.1"/>
    </source>
</evidence>
<evidence type="ECO:0000313" key="3">
    <source>
        <dbReference type="Proteomes" id="UP000654947"/>
    </source>
</evidence>
<accession>A0A918XIN6</accession>
<dbReference type="AlphaFoldDB" id="A0A918XIN6"/>
<organism evidence="2 3">
    <name type="scientific">Nocardiopsis kunsanensis</name>
    <dbReference type="NCBI Taxonomy" id="141693"/>
    <lineage>
        <taxon>Bacteria</taxon>
        <taxon>Bacillati</taxon>
        <taxon>Actinomycetota</taxon>
        <taxon>Actinomycetes</taxon>
        <taxon>Streptosporangiales</taxon>
        <taxon>Nocardiopsidaceae</taxon>
        <taxon>Nocardiopsis</taxon>
    </lineage>
</organism>
<reference evidence="2 3" key="1">
    <citation type="journal article" date="2014" name="Int. J. Syst. Evol. Microbiol.">
        <title>Complete genome sequence of Corynebacterium casei LMG S-19264T (=DSM 44701T), isolated from a smear-ripened cheese.</title>
        <authorList>
            <consortium name="US DOE Joint Genome Institute (JGI-PGF)"/>
            <person name="Walter F."/>
            <person name="Albersmeier A."/>
            <person name="Kalinowski J."/>
            <person name="Ruckert C."/>
        </authorList>
    </citation>
    <scope>NUCLEOTIDE SEQUENCE [LARGE SCALE GENOMIC DNA]</scope>
    <source>
        <strain evidence="2 3">KCTC 19473</strain>
    </source>
</reference>
<comment type="caution">
    <text evidence="2">The sequence shown here is derived from an EMBL/GenBank/DDBJ whole genome shotgun (WGS) entry which is preliminary data.</text>
</comment>
<name>A0A918XIN6_9ACTN</name>
<sequence>MPARFGRVQQDVRGDLARHEQCVLGNRAGYQSSGGSQGHPPPQPVARFSDGMGIPGEPAEVSMGLGPVPADIEYIGAHRDTLFQAFRPS</sequence>
<gene>
    <name evidence="2" type="ORF">GCM10007147_38440</name>
</gene>
<protein>
    <submittedName>
        <fullName evidence="2">Uncharacterized protein</fullName>
    </submittedName>
</protein>
<proteinExistence type="predicted"/>
<evidence type="ECO:0000256" key="1">
    <source>
        <dbReference type="SAM" id="MobiDB-lite"/>
    </source>
</evidence>
<feature type="region of interest" description="Disordered" evidence="1">
    <location>
        <begin position="24"/>
        <end position="62"/>
    </location>
</feature>
<dbReference type="EMBL" id="BMXL01000027">
    <property type="protein sequence ID" value="GHD33615.1"/>
    <property type="molecule type" value="Genomic_DNA"/>
</dbReference>